<dbReference type="Gene3D" id="1.20.1640.10">
    <property type="entry name" value="Multidrug efflux transporter AcrB transmembrane domain"/>
    <property type="match status" value="2"/>
</dbReference>
<dbReference type="Gene3D" id="3.30.70.1440">
    <property type="entry name" value="Multidrug efflux transporter AcrB pore domain"/>
    <property type="match status" value="1"/>
</dbReference>
<dbReference type="InterPro" id="IPR027463">
    <property type="entry name" value="AcrB_DN_DC_subdom"/>
</dbReference>
<dbReference type="SUPFAM" id="SSF82866">
    <property type="entry name" value="Multidrug efflux transporter AcrB transmembrane domain"/>
    <property type="match status" value="2"/>
</dbReference>
<sequence length="1043" mass="112059">MNLSKGAVFRPVLTTMVFLGLLILGAVSFTRLQVDLLPEIEFPSVSITTTYEGAGPEEIETLITRPVERAVSTISGIERVNSLSTEGRSRVSLRFIWGTDLGEALNDVRAAVERVKGQLPEDADSPVVYKLDLGNLPVVYLGLSGELDVTELRQLAEMELGPRLERIDGVASSEIRGGQKREIHILLNVQRLKALNISPQTVVDALRQQNRNVPVGVIEQFDDNILMRSIGEATSVEDFAHVVVDVRADNDGIKNPVYLSEVAQIVDTFEEPNNLVRINGIPGIRMSISKQSDANTVEVANQVIAEIENINRDYDGKARLTVLEDTSEYIKDSIANVQTSILIGSILAVLVLLFFLRDLRSTAIIATAIPISAIGIFTLMYQFGLTLNLISFGGVALGIGMLVDNAIVILENIFKKLEEGESPEDAAIKGSAEVASAVFASTTTTLVVFVPVIFLTGFASIFFGQMAFVVGFALVCSLAVALTLVPMLAAKFLKPKSNQMGSNKGLIGGLLAAVENAFGNLADWALAHTITTLIAAALLLAGALSLWPMIGTELMPSEDQSSVNINLEMPVGTRIDLTSDAVEAIEARVPELIPEMLSMRTVVGTPGAWSSSGEESGSIEVKLVKPGERTRSSEDIANAIRPLVSNLTPGADVRVMPGGGLWILRVLRGGGERLEVQVRGYDLDTGDKLAQDMKELMEGIDGIASAYVSREPGVAELQLVPDRKKLAALGVTPTLVASQLQTYVQGSRATVFRSKGDEFNVLVRLAEVDRAGVEAVLDAPIVLPGVGTMPLREVVEVRSTSSPQIINRENQRRVVGLNAVLTGHRDLGSITDELRAKIRQAPTPDGFHVLVKGESEEQGKTFGGLIIGLILAVALVYMVMAAQFESFSQPLYIMFSIPFAAIGVLAMLAATGTTFNMQSFLGCIVLVGIVVNNAIVLIDYINLMRTQHNYGVLEAVQISVRRRLRPVLMTSATTTFALIPIALGWGEGGDTQAPLARVVIGGLFVSGLISLVVIPVIYNSVEGWRERRASARKGDETGAEPAV</sequence>
<proteinExistence type="predicted"/>
<dbReference type="Gene3D" id="3.30.70.1320">
    <property type="entry name" value="Multidrug efflux transporter AcrB pore domain like"/>
    <property type="match status" value="1"/>
</dbReference>
<accession>A0A2Z4FG02</accession>
<dbReference type="PANTHER" id="PTHR32063:SF0">
    <property type="entry name" value="SWARMING MOTILITY PROTEIN SWRC"/>
    <property type="match status" value="1"/>
</dbReference>
<reference evidence="1 2" key="1">
    <citation type="submission" date="2018-06" db="EMBL/GenBank/DDBJ databases">
        <title>Lujinxingia sediminis gen. nov. sp. nov., a new facultative anaerobic member of the class Deltaproteobacteria, and proposal of Lujinxingaceae fam. nov.</title>
        <authorList>
            <person name="Guo L.-Y."/>
            <person name="Li C.-M."/>
            <person name="Wang S."/>
            <person name="Du Z.-J."/>
        </authorList>
    </citation>
    <scope>NUCLEOTIDE SEQUENCE [LARGE SCALE GENOMIC DNA]</scope>
    <source>
        <strain evidence="1 2">FA350</strain>
    </source>
</reference>
<dbReference type="InterPro" id="IPR001036">
    <property type="entry name" value="Acrflvin-R"/>
</dbReference>
<dbReference type="OrthoDB" id="9807612at2"/>
<dbReference type="RefSeq" id="WP_111331023.1">
    <property type="nucleotide sequence ID" value="NZ_CP030032.1"/>
</dbReference>
<evidence type="ECO:0000313" key="2">
    <source>
        <dbReference type="Proteomes" id="UP000249799"/>
    </source>
</evidence>
<gene>
    <name evidence="1" type="ORF">DN745_00100</name>
</gene>
<dbReference type="GO" id="GO:0042910">
    <property type="term" value="F:xenobiotic transmembrane transporter activity"/>
    <property type="evidence" value="ECO:0007669"/>
    <property type="project" value="TreeGrafter"/>
</dbReference>
<dbReference type="KEGG" id="bsed:DN745_00100"/>
<dbReference type="Gene3D" id="3.30.2090.10">
    <property type="entry name" value="Multidrug efflux transporter AcrB TolC docking domain, DN and DC subdomains"/>
    <property type="match status" value="2"/>
</dbReference>
<evidence type="ECO:0000313" key="1">
    <source>
        <dbReference type="EMBL" id="AWV87818.1"/>
    </source>
</evidence>
<name>A0A2Z4FG02_9DELT</name>
<dbReference type="EMBL" id="CP030032">
    <property type="protein sequence ID" value="AWV87818.1"/>
    <property type="molecule type" value="Genomic_DNA"/>
</dbReference>
<dbReference type="PANTHER" id="PTHR32063">
    <property type="match status" value="1"/>
</dbReference>
<keyword evidence="2" id="KW-1185">Reference proteome</keyword>
<dbReference type="Gene3D" id="3.30.70.1430">
    <property type="entry name" value="Multidrug efflux transporter AcrB pore domain"/>
    <property type="match status" value="2"/>
</dbReference>
<protein>
    <submittedName>
        <fullName evidence="1">AcrB/AcrD/AcrF family protein</fullName>
    </submittedName>
</protein>
<dbReference type="Pfam" id="PF00873">
    <property type="entry name" value="ACR_tran"/>
    <property type="match status" value="1"/>
</dbReference>
<organism evidence="1 2">
    <name type="scientific">Bradymonas sediminis</name>
    <dbReference type="NCBI Taxonomy" id="1548548"/>
    <lineage>
        <taxon>Bacteria</taxon>
        <taxon>Deltaproteobacteria</taxon>
        <taxon>Bradymonadales</taxon>
        <taxon>Bradymonadaceae</taxon>
        <taxon>Bradymonas</taxon>
    </lineage>
</organism>
<dbReference type="SUPFAM" id="SSF82693">
    <property type="entry name" value="Multidrug efflux transporter AcrB pore domain, PN1, PN2, PC1 and PC2 subdomains"/>
    <property type="match status" value="3"/>
</dbReference>
<dbReference type="PRINTS" id="PR00702">
    <property type="entry name" value="ACRIFLAVINRP"/>
</dbReference>
<dbReference type="Proteomes" id="UP000249799">
    <property type="component" value="Chromosome"/>
</dbReference>
<dbReference type="GO" id="GO:0005886">
    <property type="term" value="C:plasma membrane"/>
    <property type="evidence" value="ECO:0007669"/>
    <property type="project" value="TreeGrafter"/>
</dbReference>
<dbReference type="SUPFAM" id="SSF82714">
    <property type="entry name" value="Multidrug efflux transporter AcrB TolC docking domain, DN and DC subdomains"/>
    <property type="match status" value="2"/>
</dbReference>
<dbReference type="AlphaFoldDB" id="A0A2Z4FG02"/>